<dbReference type="AlphaFoldDB" id="J9G6I6"/>
<evidence type="ECO:0000313" key="2">
    <source>
        <dbReference type="EMBL" id="EJW95084.1"/>
    </source>
</evidence>
<gene>
    <name evidence="2" type="ORF">EVA_16807</name>
</gene>
<evidence type="ECO:0000259" key="1">
    <source>
        <dbReference type="Pfam" id="PF05065"/>
    </source>
</evidence>
<name>J9G6I6_9ZZZZ</name>
<protein>
    <recommendedName>
        <fullName evidence="1">Phage capsid-like C-terminal domain-containing protein</fullName>
    </recommendedName>
</protein>
<dbReference type="Pfam" id="PF05065">
    <property type="entry name" value="Phage_capsid"/>
    <property type="match status" value="1"/>
</dbReference>
<accession>J9G6I6</accession>
<organism evidence="2">
    <name type="scientific">gut metagenome</name>
    <dbReference type="NCBI Taxonomy" id="749906"/>
    <lineage>
        <taxon>unclassified sequences</taxon>
        <taxon>metagenomes</taxon>
        <taxon>organismal metagenomes</taxon>
    </lineage>
</organism>
<proteinExistence type="predicted"/>
<comment type="caution">
    <text evidence="2">The sequence shown here is derived from an EMBL/GenBank/DDBJ whole genome shotgun (WGS) entry which is preliminary data.</text>
</comment>
<feature type="non-terminal residue" evidence="2">
    <location>
        <position position="1"/>
    </location>
</feature>
<dbReference type="InterPro" id="IPR054612">
    <property type="entry name" value="Phage_capsid-like_C"/>
</dbReference>
<feature type="domain" description="Phage capsid-like C-terminal" evidence="1">
    <location>
        <begin position="6"/>
        <end position="35"/>
    </location>
</feature>
<dbReference type="EMBL" id="AMCI01006009">
    <property type="protein sequence ID" value="EJW95084.1"/>
    <property type="molecule type" value="Genomic_DNA"/>
</dbReference>
<dbReference type="SUPFAM" id="SSF56563">
    <property type="entry name" value="Major capsid protein gp5"/>
    <property type="match status" value="1"/>
</dbReference>
<sequence>TLCERFFETDQIGYLAFELLDGKLIRPEAIKVMQMTAHAA</sequence>
<reference evidence="2" key="1">
    <citation type="journal article" date="2012" name="PLoS ONE">
        <title>Gene sets for utilization of primary and secondary nutrition supplies in the distal gut of endangered iberian lynx.</title>
        <authorList>
            <person name="Alcaide M."/>
            <person name="Messina E."/>
            <person name="Richter M."/>
            <person name="Bargiela R."/>
            <person name="Peplies J."/>
            <person name="Huws S.A."/>
            <person name="Newbold C.J."/>
            <person name="Golyshin P.N."/>
            <person name="Simon M.A."/>
            <person name="Lopez G."/>
            <person name="Yakimov M.M."/>
            <person name="Ferrer M."/>
        </authorList>
    </citation>
    <scope>NUCLEOTIDE SEQUENCE</scope>
</reference>